<sequence>MPQQSKKFTRDSKRKRESSIKISEPQTFKQELRDVVSQQEANAPSESINATLPSDATPHEECDEEFDERFEDNFNGIDWKHLLEFMKPLRT</sequence>
<dbReference type="AlphaFoldDB" id="A0A6A6DR73"/>
<feature type="region of interest" description="Disordered" evidence="1">
    <location>
        <begin position="1"/>
        <end position="65"/>
    </location>
</feature>
<gene>
    <name evidence="2" type="ORF">K469DRAFT_259970</name>
</gene>
<name>A0A6A6DR73_9PEZI</name>
<accession>A0A6A6DR73</accession>
<keyword evidence="3" id="KW-1185">Reference proteome</keyword>
<reference evidence="2" key="1">
    <citation type="journal article" date="2020" name="Stud. Mycol.">
        <title>101 Dothideomycetes genomes: a test case for predicting lifestyles and emergence of pathogens.</title>
        <authorList>
            <person name="Haridas S."/>
            <person name="Albert R."/>
            <person name="Binder M."/>
            <person name="Bloem J."/>
            <person name="Labutti K."/>
            <person name="Salamov A."/>
            <person name="Andreopoulos B."/>
            <person name="Baker S."/>
            <person name="Barry K."/>
            <person name="Bills G."/>
            <person name="Bluhm B."/>
            <person name="Cannon C."/>
            <person name="Castanera R."/>
            <person name="Culley D."/>
            <person name="Daum C."/>
            <person name="Ezra D."/>
            <person name="Gonzalez J."/>
            <person name="Henrissat B."/>
            <person name="Kuo A."/>
            <person name="Liang C."/>
            <person name="Lipzen A."/>
            <person name="Lutzoni F."/>
            <person name="Magnuson J."/>
            <person name="Mondo S."/>
            <person name="Nolan M."/>
            <person name="Ohm R."/>
            <person name="Pangilinan J."/>
            <person name="Park H.-J."/>
            <person name="Ramirez L."/>
            <person name="Alfaro M."/>
            <person name="Sun H."/>
            <person name="Tritt A."/>
            <person name="Yoshinaga Y."/>
            <person name="Zwiers L.-H."/>
            <person name="Turgeon B."/>
            <person name="Goodwin S."/>
            <person name="Spatafora J."/>
            <person name="Crous P."/>
            <person name="Grigoriev I."/>
        </authorList>
    </citation>
    <scope>NUCLEOTIDE SEQUENCE</scope>
    <source>
        <strain evidence="2">CBS 207.26</strain>
    </source>
</reference>
<feature type="compositionally biased region" description="Polar residues" evidence="1">
    <location>
        <begin position="36"/>
        <end position="54"/>
    </location>
</feature>
<dbReference type="Proteomes" id="UP000800200">
    <property type="component" value="Unassembled WGS sequence"/>
</dbReference>
<evidence type="ECO:0000313" key="3">
    <source>
        <dbReference type="Proteomes" id="UP000800200"/>
    </source>
</evidence>
<organism evidence="2 3">
    <name type="scientific">Zopfia rhizophila CBS 207.26</name>
    <dbReference type="NCBI Taxonomy" id="1314779"/>
    <lineage>
        <taxon>Eukaryota</taxon>
        <taxon>Fungi</taxon>
        <taxon>Dikarya</taxon>
        <taxon>Ascomycota</taxon>
        <taxon>Pezizomycotina</taxon>
        <taxon>Dothideomycetes</taxon>
        <taxon>Dothideomycetes incertae sedis</taxon>
        <taxon>Zopfiaceae</taxon>
        <taxon>Zopfia</taxon>
    </lineage>
</organism>
<evidence type="ECO:0000256" key="1">
    <source>
        <dbReference type="SAM" id="MobiDB-lite"/>
    </source>
</evidence>
<evidence type="ECO:0000313" key="2">
    <source>
        <dbReference type="EMBL" id="KAF2181533.1"/>
    </source>
</evidence>
<proteinExistence type="predicted"/>
<dbReference type="EMBL" id="ML994652">
    <property type="protein sequence ID" value="KAF2181533.1"/>
    <property type="molecule type" value="Genomic_DNA"/>
</dbReference>
<protein>
    <submittedName>
        <fullName evidence="2">Uncharacterized protein</fullName>
    </submittedName>
</protein>